<evidence type="ECO:0000256" key="3">
    <source>
        <dbReference type="SAM" id="Phobius"/>
    </source>
</evidence>
<evidence type="ECO:0000313" key="6">
    <source>
        <dbReference type="EMBL" id="PXF48790.1"/>
    </source>
</evidence>
<dbReference type="GO" id="GO:0016740">
    <property type="term" value="F:transferase activity"/>
    <property type="evidence" value="ECO:0007669"/>
    <property type="project" value="UniProtKB-KW"/>
</dbReference>
<dbReference type="Pfam" id="PF02709">
    <property type="entry name" value="Glyco_transf_7C"/>
    <property type="match status" value="1"/>
</dbReference>
<dbReference type="Gene3D" id="3.40.50.11340">
    <property type="match status" value="1"/>
</dbReference>
<dbReference type="Proteomes" id="UP000247409">
    <property type="component" value="Unassembled WGS sequence"/>
</dbReference>
<evidence type="ECO:0008006" key="8">
    <source>
        <dbReference type="Google" id="ProtNLM"/>
    </source>
</evidence>
<name>A0A2V3J5X8_9FLOR</name>
<dbReference type="OrthoDB" id="2670at2759"/>
<feature type="domain" description="Galactosyltransferase C-terminal" evidence="5">
    <location>
        <begin position="235"/>
        <end position="274"/>
    </location>
</feature>
<evidence type="ECO:0000259" key="5">
    <source>
        <dbReference type="Pfam" id="PF02709"/>
    </source>
</evidence>
<dbReference type="AlphaFoldDB" id="A0A2V3J5X8"/>
<keyword evidence="3" id="KW-1133">Transmembrane helix</keyword>
<evidence type="ECO:0000313" key="7">
    <source>
        <dbReference type="Proteomes" id="UP000247409"/>
    </source>
</evidence>
<dbReference type="SUPFAM" id="SSF53448">
    <property type="entry name" value="Nucleotide-diphospho-sugar transferases"/>
    <property type="match status" value="1"/>
</dbReference>
<feature type="region of interest" description="Disordered" evidence="2">
    <location>
        <begin position="719"/>
        <end position="760"/>
    </location>
</feature>
<gene>
    <name evidence="6" type="ORF">BWQ96_01346</name>
</gene>
<dbReference type="InterPro" id="IPR029044">
    <property type="entry name" value="Nucleotide-diphossugar_trans"/>
</dbReference>
<dbReference type="CDD" id="cd00761">
    <property type="entry name" value="Glyco_tranf_GTA_type"/>
    <property type="match status" value="1"/>
</dbReference>
<proteinExistence type="predicted"/>
<reference evidence="6 7" key="1">
    <citation type="journal article" date="2018" name="Mol. Biol. Evol.">
        <title>Analysis of the draft genome of the red seaweed Gracilariopsis chorda provides insights into genome size evolution in Rhodophyta.</title>
        <authorList>
            <person name="Lee J."/>
            <person name="Yang E.C."/>
            <person name="Graf L."/>
            <person name="Yang J.H."/>
            <person name="Qiu H."/>
            <person name="Zel Zion U."/>
            <person name="Chan C.X."/>
            <person name="Stephens T.G."/>
            <person name="Weber A.P.M."/>
            <person name="Boo G.H."/>
            <person name="Boo S.M."/>
            <person name="Kim K.M."/>
            <person name="Shin Y."/>
            <person name="Jung M."/>
            <person name="Lee S.J."/>
            <person name="Yim H.S."/>
            <person name="Lee J.H."/>
            <person name="Bhattacharya D."/>
            <person name="Yoon H.S."/>
        </authorList>
    </citation>
    <scope>NUCLEOTIDE SEQUENCE [LARGE SCALE GENOMIC DNA]</scope>
    <source>
        <strain evidence="6 7">SKKU-2015</strain>
        <tissue evidence="6">Whole body</tissue>
    </source>
</reference>
<dbReference type="Gene3D" id="3.90.550.10">
    <property type="entry name" value="Spore Coat Polysaccharide Biosynthesis Protein SpsA, Chain A"/>
    <property type="match status" value="1"/>
</dbReference>
<keyword evidence="7" id="KW-1185">Reference proteome</keyword>
<keyword evidence="1" id="KW-0808">Transferase</keyword>
<feature type="domain" description="Glycosyltransferase 2-like" evidence="4">
    <location>
        <begin position="111"/>
        <end position="203"/>
    </location>
</feature>
<evidence type="ECO:0000256" key="1">
    <source>
        <dbReference type="ARBA" id="ARBA00022679"/>
    </source>
</evidence>
<feature type="transmembrane region" description="Helical" evidence="3">
    <location>
        <begin position="46"/>
        <end position="65"/>
    </location>
</feature>
<evidence type="ECO:0000256" key="2">
    <source>
        <dbReference type="SAM" id="MobiDB-lite"/>
    </source>
</evidence>
<dbReference type="PANTHER" id="PTHR40743">
    <property type="entry name" value="NUCLEOTIDE-DIPHOSPHO-SUGAR TRANSFERASE CONTAINING PROTEIN"/>
    <property type="match status" value="1"/>
</dbReference>
<sequence>MVAFRALRNVEEDKEEIPAPAPWRHSRTPSVGSITTPQPTAASNKLQSVFIQIALIGVLFFYISLPSHTVRKISSNASLSSVSDAGLKVLSTFSDAASSIVGGTTPEQGVSLVAACMNRQETLARVLPTWLAVDGVDEIIIVDWGSDPPLRSIVKPESDPRLHLYRVNNETSWVLSRAYNLALNMSSKEYVIRTDCDYTLQPNILDAHNLSNTDTGFYSGNWELARTENEVHLNGAMIMRKDAFWRVGGYDERIQTYGWDDEDLYSRLQSNRVDKLNISYDYVGHVSHGDGKRAQQGVKFAQVQIDLNQLLLEKLPQWSSSFVNTKDSSSYDIVEEDGSGYHELEPKNIPKPLRERIDRDIYEEAWAMALGRRLADDYKVPWDVLEGMDCDNKEKMLRQLMALQNDLESEEVNKRPEDSGNGAVLPRSARLLFVHAMHGLGNRMRAIGSALAFARNTRRVPVIIWESDAHIAAEFDALFNVSDLVLVKRFIPKWPFKDLHEYDASWNEFKFYNYMEMEEGAKKGEVIKNEPEKHMYYKGAYIMEAPDYSWWEAENEELKKLRPIRIVEENLGKLEEQGLSNAIGVHIRNRTLAKDIKNVDFNDEYGSEAAAKMEHWRTMSSYNTFLSEMARILREEDKSAKFYIATDTFEILAIMNEQFPGRILCTERKCDDRDSECVKYAVIDMYALSRTKRLLGSNWSSYTEMAERLGGLKASLAGQDFGAKPEPEVGRNTATEEHHNKSEEELIAEEEDRAFDSDRE</sequence>
<dbReference type="Pfam" id="PF00535">
    <property type="entry name" value="Glycos_transf_2"/>
    <property type="match status" value="1"/>
</dbReference>
<dbReference type="Gene3D" id="3.40.50.11350">
    <property type="match status" value="1"/>
</dbReference>
<feature type="compositionally biased region" description="Basic and acidic residues" evidence="2">
    <location>
        <begin position="723"/>
        <end position="744"/>
    </location>
</feature>
<dbReference type="PANTHER" id="PTHR40743:SF1">
    <property type="entry name" value="POSSIBLE GLYCOSYLTRANSFERASE"/>
    <property type="match status" value="1"/>
</dbReference>
<keyword evidence="3" id="KW-0472">Membrane</keyword>
<keyword evidence="3" id="KW-0812">Transmembrane</keyword>
<protein>
    <recommendedName>
        <fullName evidence="8">Galactosyltransferase C-terminal domain-containing protein</fullName>
    </recommendedName>
</protein>
<organism evidence="6 7">
    <name type="scientific">Gracilariopsis chorda</name>
    <dbReference type="NCBI Taxonomy" id="448386"/>
    <lineage>
        <taxon>Eukaryota</taxon>
        <taxon>Rhodophyta</taxon>
        <taxon>Florideophyceae</taxon>
        <taxon>Rhodymeniophycidae</taxon>
        <taxon>Gracilariales</taxon>
        <taxon>Gracilariaceae</taxon>
        <taxon>Gracilariopsis</taxon>
    </lineage>
</organism>
<dbReference type="InterPro" id="IPR027791">
    <property type="entry name" value="Galactosyl_T_C"/>
</dbReference>
<accession>A0A2V3J5X8</accession>
<comment type="caution">
    <text evidence="6">The sequence shown here is derived from an EMBL/GenBank/DDBJ whole genome shotgun (WGS) entry which is preliminary data.</text>
</comment>
<evidence type="ECO:0000259" key="4">
    <source>
        <dbReference type="Pfam" id="PF00535"/>
    </source>
</evidence>
<feature type="region of interest" description="Disordered" evidence="2">
    <location>
        <begin position="13"/>
        <end position="38"/>
    </location>
</feature>
<feature type="compositionally biased region" description="Polar residues" evidence="2">
    <location>
        <begin position="28"/>
        <end position="38"/>
    </location>
</feature>
<dbReference type="InterPro" id="IPR001173">
    <property type="entry name" value="Glyco_trans_2-like"/>
</dbReference>
<dbReference type="EMBL" id="NBIV01000011">
    <property type="protein sequence ID" value="PXF48790.1"/>
    <property type="molecule type" value="Genomic_DNA"/>
</dbReference>